<dbReference type="PANTHER" id="PTHR11690">
    <property type="entry name" value="AMILORIDE-SENSITIVE SODIUM CHANNEL-RELATED"/>
    <property type="match status" value="1"/>
</dbReference>
<evidence type="ECO:0000256" key="3">
    <source>
        <dbReference type="ARBA" id="ARBA00022448"/>
    </source>
</evidence>
<evidence type="ECO:0000256" key="12">
    <source>
        <dbReference type="RuleBase" id="RU000679"/>
    </source>
</evidence>
<dbReference type="RefSeq" id="XP_029346819.1">
    <property type="nucleotide sequence ID" value="XM_029490959.1"/>
</dbReference>
<evidence type="ECO:0000256" key="5">
    <source>
        <dbReference type="ARBA" id="ARBA00022692"/>
    </source>
</evidence>
<proteinExistence type="inferred from homology"/>
<keyword evidence="3 12" id="KW-0813">Transport</keyword>
<keyword evidence="6" id="KW-1133">Transmembrane helix</keyword>
<dbReference type="Proteomes" id="UP000007819">
    <property type="component" value="Chromosome A2"/>
</dbReference>
<dbReference type="GO" id="GO:0015280">
    <property type="term" value="F:ligand-gated sodium channel activity"/>
    <property type="evidence" value="ECO:0007669"/>
    <property type="project" value="TreeGrafter"/>
</dbReference>
<evidence type="ECO:0000256" key="2">
    <source>
        <dbReference type="ARBA" id="ARBA00007193"/>
    </source>
</evidence>
<dbReference type="GO" id="GO:0005886">
    <property type="term" value="C:plasma membrane"/>
    <property type="evidence" value="ECO:0007669"/>
    <property type="project" value="TreeGrafter"/>
</dbReference>
<evidence type="ECO:0000256" key="4">
    <source>
        <dbReference type="ARBA" id="ARBA00022461"/>
    </source>
</evidence>
<evidence type="ECO:0000256" key="8">
    <source>
        <dbReference type="ARBA" id="ARBA00023065"/>
    </source>
</evidence>
<keyword evidence="11 12" id="KW-0407">Ion channel</keyword>
<dbReference type="EnsemblMetazoa" id="XM_029490959.1">
    <property type="protein sequence ID" value="XP_029346819.1"/>
    <property type="gene ID" value="LOC115034328"/>
</dbReference>
<keyword evidence="5 12" id="KW-0812">Transmembrane</keyword>
<evidence type="ECO:0000256" key="9">
    <source>
        <dbReference type="ARBA" id="ARBA00023136"/>
    </source>
</evidence>
<evidence type="ECO:0000313" key="15">
    <source>
        <dbReference type="Proteomes" id="UP000007819"/>
    </source>
</evidence>
<comment type="subcellular location">
    <subcellularLocation>
        <location evidence="1">Membrane</location>
        <topology evidence="1">Multi-pass membrane protein</topology>
    </subcellularLocation>
</comment>
<name>A0A8R2NSA0_ACYPI</name>
<dbReference type="PANTHER" id="PTHR11690:SF243">
    <property type="entry name" value="PICKPOCKET 12-RELATED"/>
    <property type="match status" value="1"/>
</dbReference>
<evidence type="ECO:0000256" key="6">
    <source>
        <dbReference type="ARBA" id="ARBA00022989"/>
    </source>
</evidence>
<dbReference type="OrthoDB" id="6021021at2759"/>
<dbReference type="InterPro" id="IPR001873">
    <property type="entry name" value="ENaC"/>
</dbReference>
<dbReference type="GeneID" id="115034328"/>
<evidence type="ECO:0000256" key="13">
    <source>
        <dbReference type="SAM" id="MobiDB-lite"/>
    </source>
</evidence>
<reference evidence="14" key="2">
    <citation type="submission" date="2022-06" db="UniProtKB">
        <authorList>
            <consortium name="EnsemblMetazoa"/>
        </authorList>
    </citation>
    <scope>IDENTIFICATION</scope>
</reference>
<evidence type="ECO:0000256" key="7">
    <source>
        <dbReference type="ARBA" id="ARBA00023053"/>
    </source>
</evidence>
<keyword evidence="4 12" id="KW-0894">Sodium channel</keyword>
<evidence type="ECO:0000256" key="1">
    <source>
        <dbReference type="ARBA" id="ARBA00004141"/>
    </source>
</evidence>
<protein>
    <submittedName>
        <fullName evidence="14">Uncharacterized protein</fullName>
    </submittedName>
</protein>
<dbReference type="AlphaFoldDB" id="A0A8R2NSA0"/>
<sequence length="99" mass="11361">MLHSPVETPKISSFGSLVSPGRETSVEIHPTVGMATPTLAEIEKEKRQCVYSAEKQLRFYKTYTQRNCILECEANFTLTFCQCVMYYMPSTILLNLLFR</sequence>
<keyword evidence="9" id="KW-0472">Membrane</keyword>
<comment type="similarity">
    <text evidence="2 12">Belongs to the amiloride-sensitive sodium channel (TC 1.A.6) family.</text>
</comment>
<keyword evidence="8 12" id="KW-0406">Ion transport</keyword>
<keyword evidence="10 12" id="KW-0739">Sodium transport</keyword>
<dbReference type="Pfam" id="PF00858">
    <property type="entry name" value="ASC"/>
    <property type="match status" value="1"/>
</dbReference>
<feature type="region of interest" description="Disordered" evidence="13">
    <location>
        <begin position="1"/>
        <end position="22"/>
    </location>
</feature>
<keyword evidence="7" id="KW-0915">Sodium</keyword>
<keyword evidence="15" id="KW-1185">Reference proteome</keyword>
<evidence type="ECO:0000256" key="10">
    <source>
        <dbReference type="ARBA" id="ARBA00023201"/>
    </source>
</evidence>
<evidence type="ECO:0000313" key="14">
    <source>
        <dbReference type="EnsemblMetazoa" id="XP_029346819.1"/>
    </source>
</evidence>
<reference evidence="15" key="1">
    <citation type="submission" date="2010-06" db="EMBL/GenBank/DDBJ databases">
        <authorList>
            <person name="Jiang H."/>
            <person name="Abraham K."/>
            <person name="Ali S."/>
            <person name="Alsbrooks S.L."/>
            <person name="Anim B.N."/>
            <person name="Anosike U.S."/>
            <person name="Attaway T."/>
            <person name="Bandaranaike D.P."/>
            <person name="Battles P.K."/>
            <person name="Bell S.N."/>
            <person name="Bell A.V."/>
            <person name="Beltran B."/>
            <person name="Bickham C."/>
            <person name="Bustamante Y."/>
            <person name="Caleb T."/>
            <person name="Canada A."/>
            <person name="Cardenas V."/>
            <person name="Carter K."/>
            <person name="Chacko J."/>
            <person name="Chandrabose M.N."/>
            <person name="Chavez D."/>
            <person name="Chavez A."/>
            <person name="Chen L."/>
            <person name="Chu H.-S."/>
            <person name="Claassen K.J."/>
            <person name="Cockrell R."/>
            <person name="Collins M."/>
            <person name="Cooper J.A."/>
            <person name="Cree A."/>
            <person name="Curry S.M."/>
            <person name="Da Y."/>
            <person name="Dao M.D."/>
            <person name="Das B."/>
            <person name="Davila M.-L."/>
            <person name="Davy-Carroll L."/>
            <person name="Denson S."/>
            <person name="Dinh H."/>
            <person name="Ebong V.E."/>
            <person name="Edwards J.R."/>
            <person name="Egan A."/>
            <person name="El-Daye J."/>
            <person name="Escobedo L."/>
            <person name="Fernandez S."/>
            <person name="Fernando P.R."/>
            <person name="Flagg N."/>
            <person name="Forbes L.D."/>
            <person name="Fowler R.G."/>
            <person name="Fu Q."/>
            <person name="Gabisi R.A."/>
            <person name="Ganer J."/>
            <person name="Garbino Pronczuk A."/>
            <person name="Garcia R.M."/>
            <person name="Garner T."/>
            <person name="Garrett T.E."/>
            <person name="Gonzalez D.A."/>
            <person name="Hamid H."/>
            <person name="Hawkins E.S."/>
            <person name="Hirani K."/>
            <person name="Hogues M.E."/>
            <person name="Hollins B."/>
            <person name="Hsiao C.-H."/>
            <person name="Jabil R."/>
            <person name="James M.L."/>
            <person name="Jhangiani S.N."/>
            <person name="Johnson B."/>
            <person name="Johnson Q."/>
            <person name="Joshi V."/>
            <person name="Kalu J.B."/>
            <person name="Kam C."/>
            <person name="Kashfia A."/>
            <person name="Keebler J."/>
            <person name="Kisamo H."/>
            <person name="Kovar C.L."/>
            <person name="Lago L.A."/>
            <person name="Lai C.-Y."/>
            <person name="Laidlaw J."/>
            <person name="Lara F."/>
            <person name="Le T.-K."/>
            <person name="Lee S.L."/>
            <person name="Legall F.H."/>
            <person name="Lemon S.J."/>
            <person name="Lewis L.R."/>
            <person name="Li B."/>
            <person name="Liu Y."/>
            <person name="Liu Y.-S."/>
            <person name="Lopez J."/>
            <person name="Lozado R.J."/>
            <person name="Lu J."/>
            <person name="Madu R.C."/>
            <person name="Maheshwari M."/>
            <person name="Maheshwari R."/>
            <person name="Malloy K."/>
            <person name="Martinez E."/>
            <person name="Mathew T."/>
            <person name="Mercado I.C."/>
            <person name="Mercado C."/>
            <person name="Meyer B."/>
            <person name="Montgomery K."/>
            <person name="Morgan M.B."/>
            <person name="Munidasa M."/>
            <person name="Nazareth L.V."/>
            <person name="Nelson J."/>
            <person name="Ng B.M."/>
            <person name="Nguyen N.B."/>
            <person name="Nguyen P.Q."/>
            <person name="Nguyen T."/>
            <person name="Obregon M."/>
            <person name="Okwuonu G.O."/>
            <person name="Onwere C.G."/>
            <person name="Orozco G."/>
            <person name="Parra A."/>
            <person name="Patel S."/>
            <person name="Patil S."/>
            <person name="Perez A."/>
            <person name="Perez Y."/>
            <person name="Pham C."/>
            <person name="Primus E.L."/>
            <person name="Pu L.-L."/>
            <person name="Puazo M."/>
            <person name="Qin X."/>
            <person name="Quiroz J.B."/>
            <person name="Reese J."/>
            <person name="Richards S."/>
            <person name="Rives C.M."/>
            <person name="Robberts R."/>
            <person name="Ruiz S.J."/>
            <person name="Ruiz M.J."/>
            <person name="Santibanez J."/>
            <person name="Schneider B.W."/>
            <person name="Sisson I."/>
            <person name="Smith M."/>
            <person name="Sodergren E."/>
            <person name="Song X.-Z."/>
            <person name="Song B.B."/>
            <person name="Summersgill H."/>
            <person name="Thelus R."/>
            <person name="Thornton R.D."/>
            <person name="Trejos Z.Y."/>
            <person name="Usmani K."/>
            <person name="Vattathil S."/>
            <person name="Villasana D."/>
            <person name="Walker D.L."/>
            <person name="Wang S."/>
            <person name="Wang K."/>
            <person name="White C.S."/>
            <person name="Williams A.C."/>
            <person name="Williamson J."/>
            <person name="Wilson K."/>
            <person name="Woghiren I.O."/>
            <person name="Woodworth J.R."/>
            <person name="Worley K.C."/>
            <person name="Wright R.A."/>
            <person name="Wu W."/>
            <person name="Young L."/>
            <person name="Zhang L."/>
            <person name="Zhang J."/>
            <person name="Zhu Y."/>
            <person name="Muzny D.M."/>
            <person name="Weinstock G."/>
            <person name="Gibbs R.A."/>
        </authorList>
    </citation>
    <scope>NUCLEOTIDE SEQUENCE [LARGE SCALE GENOMIC DNA]</scope>
    <source>
        <strain evidence="15">LSR1</strain>
    </source>
</reference>
<dbReference type="KEGG" id="api:115034328"/>
<organism evidence="14 15">
    <name type="scientific">Acyrthosiphon pisum</name>
    <name type="common">Pea aphid</name>
    <dbReference type="NCBI Taxonomy" id="7029"/>
    <lineage>
        <taxon>Eukaryota</taxon>
        <taxon>Metazoa</taxon>
        <taxon>Ecdysozoa</taxon>
        <taxon>Arthropoda</taxon>
        <taxon>Hexapoda</taxon>
        <taxon>Insecta</taxon>
        <taxon>Pterygota</taxon>
        <taxon>Neoptera</taxon>
        <taxon>Paraneoptera</taxon>
        <taxon>Hemiptera</taxon>
        <taxon>Sternorrhyncha</taxon>
        <taxon>Aphidomorpha</taxon>
        <taxon>Aphidoidea</taxon>
        <taxon>Aphididae</taxon>
        <taxon>Macrosiphini</taxon>
        <taxon>Acyrthosiphon</taxon>
    </lineage>
</organism>
<accession>A0A8R2NSA0</accession>
<dbReference type="Gene3D" id="1.10.287.820">
    <property type="entry name" value="Acid-sensing ion channel domain"/>
    <property type="match status" value="1"/>
</dbReference>
<evidence type="ECO:0000256" key="11">
    <source>
        <dbReference type="ARBA" id="ARBA00023303"/>
    </source>
</evidence>